<accession>A0A0K2UC96</accession>
<reference evidence="1" key="1">
    <citation type="submission" date="2014-05" db="EMBL/GenBank/DDBJ databases">
        <authorList>
            <person name="Chronopoulou M."/>
        </authorList>
    </citation>
    <scope>NUCLEOTIDE SEQUENCE</scope>
    <source>
        <tissue evidence="1">Whole organism</tissue>
    </source>
</reference>
<organism evidence="1">
    <name type="scientific">Lepeophtheirus salmonis</name>
    <name type="common">Salmon louse</name>
    <name type="synonym">Caligus salmonis</name>
    <dbReference type="NCBI Taxonomy" id="72036"/>
    <lineage>
        <taxon>Eukaryota</taxon>
        <taxon>Metazoa</taxon>
        <taxon>Ecdysozoa</taxon>
        <taxon>Arthropoda</taxon>
        <taxon>Crustacea</taxon>
        <taxon>Multicrustacea</taxon>
        <taxon>Hexanauplia</taxon>
        <taxon>Copepoda</taxon>
        <taxon>Siphonostomatoida</taxon>
        <taxon>Caligidae</taxon>
        <taxon>Lepeophtheirus</taxon>
    </lineage>
</organism>
<name>A0A0K2UC96_LEPSM</name>
<sequence>ASKHTNYCVKNSFNDGILIQTSTGTNCKDHAVLLRELYFFLAENNVATIINRCQPAQLFYLAVC</sequence>
<feature type="non-terminal residue" evidence="1">
    <location>
        <position position="1"/>
    </location>
</feature>
<dbReference type="AlphaFoldDB" id="A0A0K2UC96"/>
<evidence type="ECO:0000313" key="1">
    <source>
        <dbReference type="EMBL" id="CDW35336.1"/>
    </source>
</evidence>
<protein>
    <submittedName>
        <fullName evidence="1">Uncharacterized protein</fullName>
    </submittedName>
</protein>
<dbReference type="EMBL" id="HACA01017975">
    <property type="protein sequence ID" value="CDW35336.1"/>
    <property type="molecule type" value="Transcribed_RNA"/>
</dbReference>
<proteinExistence type="predicted"/>